<sequence length="105" mass="10763">MPEGSSFVQSGHKRRLISFGESAHKSAKSSAQAYAKASARGSASVVIETNVGTASSYAKATVNVQGGRASAKIESTSLGRGSATGQSSSQKKKTTSLVHSKNKMT</sequence>
<keyword evidence="3" id="KW-1185">Reference proteome</keyword>
<protein>
    <submittedName>
        <fullName evidence="2">Uncharacterized protein</fullName>
    </submittedName>
</protein>
<gene>
    <name evidence="2" type="ORF">C2845_PM02G20720</name>
</gene>
<feature type="compositionally biased region" description="Basic residues" evidence="1">
    <location>
        <begin position="90"/>
        <end position="105"/>
    </location>
</feature>
<evidence type="ECO:0000313" key="2">
    <source>
        <dbReference type="EMBL" id="RLN18605.1"/>
    </source>
</evidence>
<proteinExistence type="predicted"/>
<organism evidence="2 3">
    <name type="scientific">Panicum miliaceum</name>
    <name type="common">Proso millet</name>
    <name type="synonym">Broomcorn millet</name>
    <dbReference type="NCBI Taxonomy" id="4540"/>
    <lineage>
        <taxon>Eukaryota</taxon>
        <taxon>Viridiplantae</taxon>
        <taxon>Streptophyta</taxon>
        <taxon>Embryophyta</taxon>
        <taxon>Tracheophyta</taxon>
        <taxon>Spermatophyta</taxon>
        <taxon>Magnoliopsida</taxon>
        <taxon>Liliopsida</taxon>
        <taxon>Poales</taxon>
        <taxon>Poaceae</taxon>
        <taxon>PACMAD clade</taxon>
        <taxon>Panicoideae</taxon>
        <taxon>Panicodae</taxon>
        <taxon>Paniceae</taxon>
        <taxon>Panicinae</taxon>
        <taxon>Panicum</taxon>
        <taxon>Panicum sect. Panicum</taxon>
    </lineage>
</organism>
<accession>A0A3L6SC73</accession>
<evidence type="ECO:0000313" key="3">
    <source>
        <dbReference type="Proteomes" id="UP000275267"/>
    </source>
</evidence>
<dbReference type="Proteomes" id="UP000275267">
    <property type="component" value="Unassembled WGS sequence"/>
</dbReference>
<name>A0A3L6SC73_PANMI</name>
<dbReference type="EMBL" id="PQIB02000005">
    <property type="protein sequence ID" value="RLN18605.1"/>
    <property type="molecule type" value="Genomic_DNA"/>
</dbReference>
<evidence type="ECO:0000256" key="1">
    <source>
        <dbReference type="SAM" id="MobiDB-lite"/>
    </source>
</evidence>
<dbReference type="AlphaFoldDB" id="A0A3L6SC73"/>
<reference evidence="3" key="1">
    <citation type="journal article" date="2019" name="Nat. Commun.">
        <title>The genome of broomcorn millet.</title>
        <authorList>
            <person name="Zou C."/>
            <person name="Miki D."/>
            <person name="Li D."/>
            <person name="Tang Q."/>
            <person name="Xiao L."/>
            <person name="Rajput S."/>
            <person name="Deng P."/>
            <person name="Jia W."/>
            <person name="Huang R."/>
            <person name="Zhang M."/>
            <person name="Sun Y."/>
            <person name="Hu J."/>
            <person name="Fu X."/>
            <person name="Schnable P.S."/>
            <person name="Li F."/>
            <person name="Zhang H."/>
            <person name="Feng B."/>
            <person name="Zhu X."/>
            <person name="Liu R."/>
            <person name="Schnable J.C."/>
            <person name="Zhu J.-K."/>
            <person name="Zhang H."/>
        </authorList>
    </citation>
    <scope>NUCLEOTIDE SEQUENCE [LARGE SCALE GENOMIC DNA]</scope>
</reference>
<feature type="region of interest" description="Disordered" evidence="1">
    <location>
        <begin position="66"/>
        <end position="105"/>
    </location>
</feature>
<comment type="caution">
    <text evidence="2">The sequence shown here is derived from an EMBL/GenBank/DDBJ whole genome shotgun (WGS) entry which is preliminary data.</text>
</comment>